<dbReference type="GO" id="GO:0005524">
    <property type="term" value="F:ATP binding"/>
    <property type="evidence" value="ECO:0007669"/>
    <property type="project" value="UniProtKB-KW"/>
</dbReference>
<evidence type="ECO:0000259" key="8">
    <source>
        <dbReference type="PROSITE" id="PS50893"/>
    </source>
</evidence>
<evidence type="ECO:0000313" key="10">
    <source>
        <dbReference type="Proteomes" id="UP000317036"/>
    </source>
</evidence>
<sequence>MENAILKHQTTVLHELTDSVTSPALEAVLEVDGLHTHFETEGGIVRAVNGVSFTLAPGERMAIVGESGSGKSAMAMSLIRLVSYPGKIVSGSIRFAGQDLLKAGEREMNRLRGGDIGTVFQDPMTSLDPVMRIEDQMVVPIRRHLGLSSKQASARAAELLAQVGIPDPQARLRQYPFELSGGMRQRVLIAMAIACHPKLIIADEPTTALDVTIQAQIVELLKQLTASTGSAMLFITHDMGLVARFAHRVAVMYAGKIVEMGPVMEVFQSPQHPYTQSLLRTIPSMTGPKPSRLLQIEGLPPDMRLPVSGCAFKERCTAAQGRCSVEAPELRGSTEGAGHLAACWVEGGLTSSGPLGPQGNEWLSSSLHAGSVSDATATGDDVLSVLGLRKQFLRKPGVPWKQAVKVQAVSGIDLRLRRGETIGLVGESGCGKSTTARLLLHLEEPTDGVIAVNGEPLTELKGESWLSYRKRVQMVFQDPYASFNPKMTVSEIICEPLDVMKIGTRPERRRKAYDLIQKVGLDPAYLERFPSQLSGGQRQRVGIARALALSPDVIVADEPTSALDVSVRAQVINLLSDLKKELGISFVFISHDLSTVRYISDTIAVMYLGEIVELGPAEEVFQSPMHPYTRALLAAVPIPDPVKERSRAVELLSGDLPSPANPPAGCAFSSRCPLVSTRCREEKPVLMQFGQRKAACHVAQS</sequence>
<dbReference type="SUPFAM" id="SSF52540">
    <property type="entry name" value="P-loop containing nucleoside triphosphate hydrolases"/>
    <property type="match status" value="2"/>
</dbReference>
<comment type="similarity">
    <text evidence="2">Belongs to the ABC transporter superfamily.</text>
</comment>
<dbReference type="SMART" id="SM00382">
    <property type="entry name" value="AAA"/>
    <property type="match status" value="2"/>
</dbReference>
<dbReference type="EMBL" id="VNJI01000030">
    <property type="protein sequence ID" value="TVY07909.1"/>
    <property type="molecule type" value="Genomic_DNA"/>
</dbReference>
<dbReference type="GO" id="GO:0015833">
    <property type="term" value="P:peptide transport"/>
    <property type="evidence" value="ECO:0007669"/>
    <property type="project" value="InterPro"/>
</dbReference>
<evidence type="ECO:0000256" key="2">
    <source>
        <dbReference type="ARBA" id="ARBA00005417"/>
    </source>
</evidence>
<accession>A0A559K704</accession>
<evidence type="ECO:0000256" key="5">
    <source>
        <dbReference type="ARBA" id="ARBA00022741"/>
    </source>
</evidence>
<organism evidence="9 10">
    <name type="scientific">Paenibacillus cremeus</name>
    <dbReference type="NCBI Taxonomy" id="2163881"/>
    <lineage>
        <taxon>Bacteria</taxon>
        <taxon>Bacillati</taxon>
        <taxon>Bacillota</taxon>
        <taxon>Bacilli</taxon>
        <taxon>Bacillales</taxon>
        <taxon>Paenibacillaceae</taxon>
        <taxon>Paenibacillus</taxon>
    </lineage>
</organism>
<dbReference type="PROSITE" id="PS50893">
    <property type="entry name" value="ABC_TRANSPORTER_2"/>
    <property type="match status" value="2"/>
</dbReference>
<dbReference type="GO" id="GO:0016887">
    <property type="term" value="F:ATP hydrolysis activity"/>
    <property type="evidence" value="ECO:0007669"/>
    <property type="project" value="InterPro"/>
</dbReference>
<dbReference type="FunFam" id="3.40.50.300:FF:000016">
    <property type="entry name" value="Oligopeptide ABC transporter ATP-binding component"/>
    <property type="match status" value="2"/>
</dbReference>
<gene>
    <name evidence="9" type="ORF">FPZ49_21640</name>
</gene>
<dbReference type="RefSeq" id="WP_144850808.1">
    <property type="nucleotide sequence ID" value="NZ_VNJI01000030.1"/>
</dbReference>
<comment type="caution">
    <text evidence="9">The sequence shown here is derived from an EMBL/GenBank/DDBJ whole genome shotgun (WGS) entry which is preliminary data.</text>
</comment>
<evidence type="ECO:0000256" key="1">
    <source>
        <dbReference type="ARBA" id="ARBA00004202"/>
    </source>
</evidence>
<dbReference type="PANTHER" id="PTHR43297">
    <property type="entry name" value="OLIGOPEPTIDE TRANSPORT ATP-BINDING PROTEIN APPD"/>
    <property type="match status" value="1"/>
</dbReference>
<comment type="subcellular location">
    <subcellularLocation>
        <location evidence="1">Cell membrane</location>
        <topology evidence="1">Peripheral membrane protein</topology>
    </subcellularLocation>
</comment>
<dbReference type="OrthoDB" id="9802264at2"/>
<dbReference type="InterPro" id="IPR017871">
    <property type="entry name" value="ABC_transporter-like_CS"/>
</dbReference>
<keyword evidence="5" id="KW-0547">Nucleotide-binding</keyword>
<keyword evidence="4" id="KW-1003">Cell membrane</keyword>
<keyword evidence="10" id="KW-1185">Reference proteome</keyword>
<evidence type="ECO:0000256" key="7">
    <source>
        <dbReference type="ARBA" id="ARBA00023136"/>
    </source>
</evidence>
<dbReference type="AlphaFoldDB" id="A0A559K704"/>
<dbReference type="InterPro" id="IPR050388">
    <property type="entry name" value="ABC_Ni/Peptide_Import"/>
</dbReference>
<dbReference type="PROSITE" id="PS00211">
    <property type="entry name" value="ABC_TRANSPORTER_1"/>
    <property type="match status" value="2"/>
</dbReference>
<dbReference type="InterPro" id="IPR013563">
    <property type="entry name" value="Oligopep_ABC_C"/>
</dbReference>
<evidence type="ECO:0000256" key="6">
    <source>
        <dbReference type="ARBA" id="ARBA00022840"/>
    </source>
</evidence>
<dbReference type="PANTHER" id="PTHR43297:SF2">
    <property type="entry name" value="DIPEPTIDE TRANSPORT ATP-BINDING PROTEIN DPPD"/>
    <property type="match status" value="1"/>
</dbReference>
<dbReference type="NCBIfam" id="TIGR01727">
    <property type="entry name" value="oligo_HPY"/>
    <property type="match status" value="2"/>
</dbReference>
<dbReference type="Pfam" id="PF00005">
    <property type="entry name" value="ABC_tran"/>
    <property type="match status" value="2"/>
</dbReference>
<evidence type="ECO:0000256" key="4">
    <source>
        <dbReference type="ARBA" id="ARBA00022475"/>
    </source>
</evidence>
<reference evidence="9 10" key="1">
    <citation type="submission" date="2019-07" db="EMBL/GenBank/DDBJ databases">
        <authorList>
            <person name="Kim J."/>
        </authorList>
    </citation>
    <scope>NUCLEOTIDE SEQUENCE [LARGE SCALE GENOMIC DNA]</scope>
    <source>
        <strain evidence="9 10">JC52</strain>
    </source>
</reference>
<dbReference type="NCBIfam" id="NF008453">
    <property type="entry name" value="PRK11308.1"/>
    <property type="match status" value="2"/>
</dbReference>
<dbReference type="InterPro" id="IPR003593">
    <property type="entry name" value="AAA+_ATPase"/>
</dbReference>
<dbReference type="InterPro" id="IPR003439">
    <property type="entry name" value="ABC_transporter-like_ATP-bd"/>
</dbReference>
<dbReference type="Pfam" id="PF08352">
    <property type="entry name" value="oligo_HPY"/>
    <property type="match status" value="2"/>
</dbReference>
<protein>
    <submittedName>
        <fullName evidence="9">ABC transporter ATP-binding protein</fullName>
    </submittedName>
</protein>
<keyword evidence="7" id="KW-0472">Membrane</keyword>
<dbReference type="InterPro" id="IPR027417">
    <property type="entry name" value="P-loop_NTPase"/>
</dbReference>
<proteinExistence type="inferred from homology"/>
<feature type="domain" description="ABC transporter" evidence="8">
    <location>
        <begin position="29"/>
        <end position="279"/>
    </location>
</feature>
<evidence type="ECO:0000256" key="3">
    <source>
        <dbReference type="ARBA" id="ARBA00022448"/>
    </source>
</evidence>
<dbReference type="GO" id="GO:0005886">
    <property type="term" value="C:plasma membrane"/>
    <property type="evidence" value="ECO:0007669"/>
    <property type="project" value="UniProtKB-SubCell"/>
</dbReference>
<name>A0A559K704_9BACL</name>
<dbReference type="NCBIfam" id="NF007739">
    <property type="entry name" value="PRK10419.1"/>
    <property type="match status" value="2"/>
</dbReference>
<dbReference type="Proteomes" id="UP000317036">
    <property type="component" value="Unassembled WGS sequence"/>
</dbReference>
<dbReference type="Gene3D" id="3.40.50.300">
    <property type="entry name" value="P-loop containing nucleotide triphosphate hydrolases"/>
    <property type="match status" value="2"/>
</dbReference>
<keyword evidence="3" id="KW-0813">Transport</keyword>
<keyword evidence="6 9" id="KW-0067">ATP-binding</keyword>
<feature type="domain" description="ABC transporter" evidence="8">
    <location>
        <begin position="393"/>
        <end position="633"/>
    </location>
</feature>
<dbReference type="CDD" id="cd03257">
    <property type="entry name" value="ABC_NikE_OppD_transporters"/>
    <property type="match status" value="2"/>
</dbReference>
<evidence type="ECO:0000313" key="9">
    <source>
        <dbReference type="EMBL" id="TVY07909.1"/>
    </source>
</evidence>